<accession>A0ABP9UX51</accession>
<keyword evidence="1" id="KW-0805">Transcription regulation</keyword>
<dbReference type="CDD" id="cd06170">
    <property type="entry name" value="LuxR_C_like"/>
    <property type="match status" value="1"/>
</dbReference>
<dbReference type="PRINTS" id="PR00038">
    <property type="entry name" value="HTHLUXR"/>
</dbReference>
<protein>
    <recommendedName>
        <fullName evidence="4">HTH luxR-type domain-containing protein</fullName>
    </recommendedName>
</protein>
<dbReference type="Pfam" id="PF00196">
    <property type="entry name" value="GerE"/>
    <property type="match status" value="1"/>
</dbReference>
<dbReference type="PANTHER" id="PTHR44688:SF16">
    <property type="entry name" value="DNA-BINDING TRANSCRIPTIONAL ACTIVATOR DEVR_DOSR"/>
    <property type="match status" value="1"/>
</dbReference>
<keyword evidence="3" id="KW-0804">Transcription</keyword>
<dbReference type="PANTHER" id="PTHR44688">
    <property type="entry name" value="DNA-BINDING TRANSCRIPTIONAL ACTIVATOR DEVR_DOSR"/>
    <property type="match status" value="1"/>
</dbReference>
<dbReference type="SMART" id="SM00421">
    <property type="entry name" value="HTH_LUXR"/>
    <property type="match status" value="1"/>
</dbReference>
<keyword evidence="6" id="KW-1185">Reference proteome</keyword>
<evidence type="ECO:0000256" key="1">
    <source>
        <dbReference type="ARBA" id="ARBA00023015"/>
    </source>
</evidence>
<comment type="caution">
    <text evidence="5">The sequence shown here is derived from an EMBL/GenBank/DDBJ whole genome shotgun (WGS) entry which is preliminary data.</text>
</comment>
<dbReference type="RefSeq" id="WP_353568540.1">
    <property type="nucleotide sequence ID" value="NZ_BAABRI010000025.1"/>
</dbReference>
<name>A0ABP9UX51_9BACT</name>
<proteinExistence type="predicted"/>
<dbReference type="Proteomes" id="UP001476282">
    <property type="component" value="Unassembled WGS sequence"/>
</dbReference>
<dbReference type="PROSITE" id="PS00622">
    <property type="entry name" value="HTH_LUXR_1"/>
    <property type="match status" value="1"/>
</dbReference>
<evidence type="ECO:0000313" key="6">
    <source>
        <dbReference type="Proteomes" id="UP001476282"/>
    </source>
</evidence>
<dbReference type="SUPFAM" id="SSF46894">
    <property type="entry name" value="C-terminal effector domain of the bipartite response regulators"/>
    <property type="match status" value="1"/>
</dbReference>
<evidence type="ECO:0000313" key="5">
    <source>
        <dbReference type="EMBL" id="GAA5484443.1"/>
    </source>
</evidence>
<dbReference type="Gene3D" id="1.10.10.10">
    <property type="entry name" value="Winged helix-like DNA-binding domain superfamily/Winged helix DNA-binding domain"/>
    <property type="match status" value="1"/>
</dbReference>
<sequence>MTEQLHDRFIPLALELQRSTGFGMLVGILCQRFPDLIEAPWDGWAVTVSPEGVMLGIGRGREGENLSGERNGSFPETVQLDAVIEAMEKEDSSCLAIRCHDRPSAWHQLSRILRGEGEPSDALVGRIYNNSRTDTLWCVARSKGRFSDEQLQVFELMLLSARAAAERLAAGNLERQFRKIYLGSPPSAHTAVFLLHPNGDALPINFQAIRLAEAWWSDDQAFGKVDETALADLKRTLGLAWADPVTSEFRRVDVPLGEGGPKPFMAMPRGNGEILMLHFADSAAICGEEALSAVLTRRQKEIMGWIAEGKTSAEVAIILNISPRTVEKHLEAVFQRLGVENRIAAVRRYLDLKSGLVD</sequence>
<evidence type="ECO:0000256" key="3">
    <source>
        <dbReference type="ARBA" id="ARBA00023163"/>
    </source>
</evidence>
<dbReference type="InterPro" id="IPR016032">
    <property type="entry name" value="Sig_transdc_resp-reg_C-effctor"/>
</dbReference>
<reference evidence="5 6" key="1">
    <citation type="submission" date="2024-02" db="EMBL/GenBank/DDBJ databases">
        <title>Haloferula sargassicola NBRC 104335.</title>
        <authorList>
            <person name="Ichikawa N."/>
            <person name="Katano-Makiyama Y."/>
            <person name="Hidaka K."/>
        </authorList>
    </citation>
    <scope>NUCLEOTIDE SEQUENCE [LARGE SCALE GENOMIC DNA]</scope>
    <source>
        <strain evidence="5 6">NBRC 104335</strain>
    </source>
</reference>
<dbReference type="EMBL" id="BAABRI010000025">
    <property type="protein sequence ID" value="GAA5484443.1"/>
    <property type="molecule type" value="Genomic_DNA"/>
</dbReference>
<evidence type="ECO:0000256" key="2">
    <source>
        <dbReference type="ARBA" id="ARBA00023125"/>
    </source>
</evidence>
<dbReference type="PROSITE" id="PS50043">
    <property type="entry name" value="HTH_LUXR_2"/>
    <property type="match status" value="1"/>
</dbReference>
<dbReference type="InterPro" id="IPR036388">
    <property type="entry name" value="WH-like_DNA-bd_sf"/>
</dbReference>
<dbReference type="InterPro" id="IPR000792">
    <property type="entry name" value="Tscrpt_reg_LuxR_C"/>
</dbReference>
<gene>
    <name evidence="5" type="ORF">Hsar01_03687</name>
</gene>
<keyword evidence="2" id="KW-0238">DNA-binding</keyword>
<organism evidence="5 6">
    <name type="scientific">Haloferula sargassicola</name>
    <dbReference type="NCBI Taxonomy" id="490096"/>
    <lineage>
        <taxon>Bacteria</taxon>
        <taxon>Pseudomonadati</taxon>
        <taxon>Verrucomicrobiota</taxon>
        <taxon>Verrucomicrobiia</taxon>
        <taxon>Verrucomicrobiales</taxon>
        <taxon>Verrucomicrobiaceae</taxon>
        <taxon>Haloferula</taxon>
    </lineage>
</organism>
<evidence type="ECO:0000259" key="4">
    <source>
        <dbReference type="PROSITE" id="PS50043"/>
    </source>
</evidence>
<feature type="domain" description="HTH luxR-type" evidence="4">
    <location>
        <begin position="288"/>
        <end position="353"/>
    </location>
</feature>